<feature type="domain" description="Peptide methionine sulphoxide reductase MsrA" evidence="3">
    <location>
        <begin position="30"/>
        <end position="94"/>
    </location>
</feature>
<feature type="non-terminal residue" evidence="4">
    <location>
        <position position="1"/>
    </location>
</feature>
<keyword evidence="2" id="KW-0560">Oxidoreductase</keyword>
<dbReference type="Gene3D" id="3.30.1060.10">
    <property type="entry name" value="Peptide methionine sulphoxide reductase MsrA"/>
    <property type="match status" value="1"/>
</dbReference>
<evidence type="ECO:0000256" key="2">
    <source>
        <dbReference type="ARBA" id="ARBA00023002"/>
    </source>
</evidence>
<evidence type="ECO:0000313" key="4">
    <source>
        <dbReference type="EMBL" id="EQD47983.1"/>
    </source>
</evidence>
<proteinExistence type="predicted"/>
<dbReference type="AlphaFoldDB" id="T0ZTF9"/>
<dbReference type="PANTHER" id="PTHR43774:SF1">
    <property type="entry name" value="PEPTIDE METHIONINE SULFOXIDE REDUCTASE MSRA 2"/>
    <property type="match status" value="1"/>
</dbReference>
<organism evidence="4">
    <name type="scientific">mine drainage metagenome</name>
    <dbReference type="NCBI Taxonomy" id="410659"/>
    <lineage>
        <taxon>unclassified sequences</taxon>
        <taxon>metagenomes</taxon>
        <taxon>ecological metagenomes</taxon>
    </lineage>
</organism>
<protein>
    <recommendedName>
        <fullName evidence="1">peptide-methionine (S)-S-oxide reductase</fullName>
        <ecNumber evidence="1">1.8.4.11</ecNumber>
    </recommendedName>
</protein>
<dbReference type="GO" id="GO:0008113">
    <property type="term" value="F:peptide-methionine (S)-S-oxide reductase activity"/>
    <property type="evidence" value="ECO:0007669"/>
    <property type="project" value="UniProtKB-EC"/>
</dbReference>
<evidence type="ECO:0000259" key="3">
    <source>
        <dbReference type="Pfam" id="PF01625"/>
    </source>
</evidence>
<comment type="caution">
    <text evidence="4">The sequence shown here is derived from an EMBL/GenBank/DDBJ whole genome shotgun (WGS) entry which is preliminary data.</text>
</comment>
<accession>T0ZTF9</accession>
<sequence>EKNTRHCVNSISIAVYLGGLNMEKGNIETVILGGGCFWCTEAIYLIVKGVINVESGYSGGTTINPSYEEVCSGKTGHAEVIRVTFDSEKISFNENYGNIFFYS</sequence>
<reference evidence="4" key="1">
    <citation type="submission" date="2013-08" db="EMBL/GenBank/DDBJ databases">
        <authorList>
            <person name="Mendez C."/>
            <person name="Richter M."/>
            <person name="Ferrer M."/>
            <person name="Sanchez J."/>
        </authorList>
    </citation>
    <scope>NUCLEOTIDE SEQUENCE</scope>
</reference>
<dbReference type="InterPro" id="IPR002569">
    <property type="entry name" value="Met_Sox_Rdtase_MsrA_dom"/>
</dbReference>
<dbReference type="EMBL" id="AUZZ01005890">
    <property type="protein sequence ID" value="EQD47983.1"/>
    <property type="molecule type" value="Genomic_DNA"/>
</dbReference>
<dbReference type="PANTHER" id="PTHR43774">
    <property type="entry name" value="PEPTIDE METHIONINE SULFOXIDE REDUCTASE"/>
    <property type="match status" value="1"/>
</dbReference>
<dbReference type="SUPFAM" id="SSF55068">
    <property type="entry name" value="Peptide methionine sulfoxide reductase"/>
    <property type="match status" value="1"/>
</dbReference>
<evidence type="ECO:0000256" key="1">
    <source>
        <dbReference type="ARBA" id="ARBA00012502"/>
    </source>
</evidence>
<dbReference type="InterPro" id="IPR036509">
    <property type="entry name" value="Met_Sox_Rdtase_MsrA_sf"/>
</dbReference>
<dbReference type="Pfam" id="PF01625">
    <property type="entry name" value="PMSR"/>
    <property type="match status" value="1"/>
</dbReference>
<gene>
    <name evidence="4" type="ORF">B2A_08193</name>
</gene>
<reference evidence="4" key="2">
    <citation type="journal article" date="2014" name="ISME J.">
        <title>Microbial stratification in low pH oxic and suboxic macroscopic growths along an acid mine drainage.</title>
        <authorList>
            <person name="Mendez-Garcia C."/>
            <person name="Mesa V."/>
            <person name="Sprenger R.R."/>
            <person name="Richter M."/>
            <person name="Diez M.S."/>
            <person name="Solano J."/>
            <person name="Bargiela R."/>
            <person name="Golyshina O.V."/>
            <person name="Manteca A."/>
            <person name="Ramos J.L."/>
            <person name="Gallego J.R."/>
            <person name="Llorente I."/>
            <person name="Martins Dos Santos V.A."/>
            <person name="Jensen O.N."/>
            <person name="Pelaez A.I."/>
            <person name="Sanchez J."/>
            <person name="Ferrer M."/>
        </authorList>
    </citation>
    <scope>NUCLEOTIDE SEQUENCE</scope>
</reference>
<name>T0ZTF9_9ZZZZ</name>
<dbReference type="EC" id="1.8.4.11" evidence="1"/>